<dbReference type="AlphaFoldDB" id="A0A6N2R666"/>
<dbReference type="PANTHER" id="PTHR33531:SF7">
    <property type="entry name" value="HYPOTHETICAL MEMBRANE PROTEIN, CONSERVED"/>
    <property type="match status" value="1"/>
</dbReference>
<dbReference type="CDD" id="cd01045">
    <property type="entry name" value="Ferritin_like_AB"/>
    <property type="match status" value="1"/>
</dbReference>
<organism evidence="2">
    <name type="scientific">Anaerococcus vaginalis</name>
    <dbReference type="NCBI Taxonomy" id="33037"/>
    <lineage>
        <taxon>Bacteria</taxon>
        <taxon>Bacillati</taxon>
        <taxon>Bacillota</taxon>
        <taxon>Tissierellia</taxon>
        <taxon>Tissierellales</taxon>
        <taxon>Peptoniphilaceae</taxon>
        <taxon>Anaerococcus</taxon>
    </lineage>
</organism>
<dbReference type="EMBL" id="CACRSW010000002">
    <property type="protein sequence ID" value="VYS76382.1"/>
    <property type="molecule type" value="Genomic_DNA"/>
</dbReference>
<dbReference type="InterPro" id="IPR003251">
    <property type="entry name" value="Rr_diiron-bd_dom"/>
</dbReference>
<dbReference type="GO" id="GO:0016491">
    <property type="term" value="F:oxidoreductase activity"/>
    <property type="evidence" value="ECO:0007669"/>
    <property type="project" value="InterPro"/>
</dbReference>
<dbReference type="Gene3D" id="1.20.1260.10">
    <property type="match status" value="1"/>
</dbReference>
<reference evidence="2" key="1">
    <citation type="submission" date="2019-11" db="EMBL/GenBank/DDBJ databases">
        <authorList>
            <person name="Feng L."/>
        </authorList>
    </citation>
    <scope>NUCLEOTIDE SEQUENCE</scope>
    <source>
        <strain evidence="2">AvaginalisLFYP127</strain>
    </source>
</reference>
<dbReference type="PANTHER" id="PTHR33531">
    <property type="entry name" value="RUBRERYTHRIN SUBFAMILY"/>
    <property type="match status" value="1"/>
</dbReference>
<evidence type="ECO:0000313" key="2">
    <source>
        <dbReference type="EMBL" id="VYS76382.1"/>
    </source>
</evidence>
<gene>
    <name evidence="2" type="ORF">AVLFYP127_01235</name>
</gene>
<protein>
    <submittedName>
        <fullName evidence="2">Putative trifunctional 2-polyprenylphenol hydroxylase/glutamate synthase subunit beta/ferritin domain-containing protein</fullName>
    </submittedName>
</protein>
<proteinExistence type="predicted"/>
<name>A0A6N2R666_9FIRM</name>
<dbReference type="Pfam" id="PF02915">
    <property type="entry name" value="Rubrerythrin"/>
    <property type="match status" value="2"/>
</dbReference>
<dbReference type="InterPro" id="IPR012347">
    <property type="entry name" value="Ferritin-like"/>
</dbReference>
<evidence type="ECO:0000259" key="1">
    <source>
        <dbReference type="Pfam" id="PF02915"/>
    </source>
</evidence>
<feature type="domain" description="Rubrerythrin diiron-binding" evidence="1">
    <location>
        <begin position="102"/>
        <end position="158"/>
    </location>
</feature>
<feature type="domain" description="Rubrerythrin diiron-binding" evidence="1">
    <location>
        <begin position="6"/>
        <end position="90"/>
    </location>
</feature>
<dbReference type="SUPFAM" id="SSF47240">
    <property type="entry name" value="Ferritin-like"/>
    <property type="match status" value="1"/>
</dbReference>
<dbReference type="RefSeq" id="WP_070607467.1">
    <property type="nucleotide sequence ID" value="NZ_CACRSW010000002.1"/>
</dbReference>
<dbReference type="InterPro" id="IPR009078">
    <property type="entry name" value="Ferritin-like_SF"/>
</dbReference>
<accession>A0A6N2R666</accession>
<dbReference type="GO" id="GO:0046872">
    <property type="term" value="F:metal ion binding"/>
    <property type="evidence" value="ECO:0007669"/>
    <property type="project" value="InterPro"/>
</dbReference>
<sequence>MYDPIKIISLAMEMELYGHNFYKDNAEKSQNLQTQAVFKKLSKIEWGHYEYLKNLLSKYKGEDVDEKDLTLPKDNAEEFFDQRKESENLDQNLEQSMIPDMNVLRMAYLIEEDFRDYYKSMAKKVDDGELKEILENFSSWEDEHANIFKKEYDKLMDQYMNISWGG</sequence>